<gene>
    <name evidence="2" type="ORF">BDV96DRAFT_607497</name>
</gene>
<keyword evidence="1" id="KW-0472">Membrane</keyword>
<sequence>MEVETSCNSQGLEVILVRYSLSYSASCPPLTSLLARLYERSVPPSWLSHYALRIGEYYFDLYREGWLPFASIAYFGIINSKDVQQMRRTLGEKPKWIAEDLKLGTTSLNPEEVILKRIGFFLGVFVLLPSTAPLRLTFYGTCTAFHLFAWIIVLNDIILCRRRLQRLHNEWRYLDTRSYDNIPWINRYSSRLDDWRDLLSHRSILFMSARHAWYEPLLLCLVIQWSLAPFLVLFFYWLSLHGFWTTIDLFVLATGAYYVMIYLPARHTLNWLRSMSQILNLSKAEDLKRVDLATAFLRKWYLHRLLQNPNRGEHLNALSKVLRARRRWIGGWDESGLEHLLGMNFEDVPFSRAELKEAFVDLWKFAQKPPEAFAALEDAWCRDYNAQELQASKNTNAMWSFYAKKPPQALEVLEEEWDYSTQSKMMWRGYYISGLMGFVLFLLYFAWPILIGHETA</sequence>
<dbReference type="AlphaFoldDB" id="A0A6A5YJF3"/>
<proteinExistence type="predicted"/>
<organism evidence="2 3">
    <name type="scientific">Lophiotrema nucula</name>
    <dbReference type="NCBI Taxonomy" id="690887"/>
    <lineage>
        <taxon>Eukaryota</taxon>
        <taxon>Fungi</taxon>
        <taxon>Dikarya</taxon>
        <taxon>Ascomycota</taxon>
        <taxon>Pezizomycotina</taxon>
        <taxon>Dothideomycetes</taxon>
        <taxon>Pleosporomycetidae</taxon>
        <taxon>Pleosporales</taxon>
        <taxon>Lophiotremataceae</taxon>
        <taxon>Lophiotrema</taxon>
    </lineage>
</organism>
<name>A0A6A5YJF3_9PLEO</name>
<feature type="transmembrane region" description="Helical" evidence="1">
    <location>
        <begin position="243"/>
        <end position="265"/>
    </location>
</feature>
<feature type="transmembrane region" description="Helical" evidence="1">
    <location>
        <begin position="114"/>
        <end position="132"/>
    </location>
</feature>
<feature type="transmembrane region" description="Helical" evidence="1">
    <location>
        <begin position="138"/>
        <end position="159"/>
    </location>
</feature>
<dbReference type="Proteomes" id="UP000799770">
    <property type="component" value="Unassembled WGS sequence"/>
</dbReference>
<keyword evidence="3" id="KW-1185">Reference proteome</keyword>
<evidence type="ECO:0000313" key="2">
    <source>
        <dbReference type="EMBL" id="KAF2106268.1"/>
    </source>
</evidence>
<dbReference type="OrthoDB" id="10625634at2759"/>
<evidence type="ECO:0000313" key="3">
    <source>
        <dbReference type="Proteomes" id="UP000799770"/>
    </source>
</evidence>
<dbReference type="EMBL" id="ML977364">
    <property type="protein sequence ID" value="KAF2106268.1"/>
    <property type="molecule type" value="Genomic_DNA"/>
</dbReference>
<accession>A0A6A5YJF3</accession>
<keyword evidence="1" id="KW-1133">Transmembrane helix</keyword>
<keyword evidence="1" id="KW-0812">Transmembrane</keyword>
<evidence type="ECO:0000256" key="1">
    <source>
        <dbReference type="SAM" id="Phobius"/>
    </source>
</evidence>
<reference evidence="2" key="1">
    <citation type="journal article" date="2020" name="Stud. Mycol.">
        <title>101 Dothideomycetes genomes: a test case for predicting lifestyles and emergence of pathogens.</title>
        <authorList>
            <person name="Haridas S."/>
            <person name="Albert R."/>
            <person name="Binder M."/>
            <person name="Bloem J."/>
            <person name="Labutti K."/>
            <person name="Salamov A."/>
            <person name="Andreopoulos B."/>
            <person name="Baker S."/>
            <person name="Barry K."/>
            <person name="Bills G."/>
            <person name="Bluhm B."/>
            <person name="Cannon C."/>
            <person name="Castanera R."/>
            <person name="Culley D."/>
            <person name="Daum C."/>
            <person name="Ezra D."/>
            <person name="Gonzalez J."/>
            <person name="Henrissat B."/>
            <person name="Kuo A."/>
            <person name="Liang C."/>
            <person name="Lipzen A."/>
            <person name="Lutzoni F."/>
            <person name="Magnuson J."/>
            <person name="Mondo S."/>
            <person name="Nolan M."/>
            <person name="Ohm R."/>
            <person name="Pangilinan J."/>
            <person name="Park H.-J."/>
            <person name="Ramirez L."/>
            <person name="Alfaro M."/>
            <person name="Sun H."/>
            <person name="Tritt A."/>
            <person name="Yoshinaga Y."/>
            <person name="Zwiers L.-H."/>
            <person name="Turgeon B."/>
            <person name="Goodwin S."/>
            <person name="Spatafora J."/>
            <person name="Crous P."/>
            <person name="Grigoriev I."/>
        </authorList>
    </citation>
    <scope>NUCLEOTIDE SEQUENCE</scope>
    <source>
        <strain evidence="2">CBS 627.86</strain>
    </source>
</reference>
<feature type="transmembrane region" description="Helical" evidence="1">
    <location>
        <begin position="430"/>
        <end position="450"/>
    </location>
</feature>
<protein>
    <submittedName>
        <fullName evidence="2">Uncharacterized protein</fullName>
    </submittedName>
</protein>
<feature type="transmembrane region" description="Helical" evidence="1">
    <location>
        <begin position="217"/>
        <end position="237"/>
    </location>
</feature>